<accession>A0A1J7J3Y6</accession>
<name>A0A1J7J3Y6_9PEZI</name>
<dbReference type="InParanoid" id="A0A1J7J3Y6"/>
<reference evidence="2 3" key="1">
    <citation type="submission" date="2016-10" db="EMBL/GenBank/DDBJ databases">
        <title>Draft genome sequence of Coniochaeta ligniaria NRRL30616, a lignocellulolytic fungus for bioabatement of inhibitors in plant biomass hydrolysates.</title>
        <authorList>
            <consortium name="DOE Joint Genome Institute"/>
            <person name="Jimenez D.J."/>
            <person name="Hector R.E."/>
            <person name="Riley R."/>
            <person name="Sun H."/>
            <person name="Grigoriev I.V."/>
            <person name="Van Elsas J.D."/>
            <person name="Nichols N.N."/>
        </authorList>
    </citation>
    <scope>NUCLEOTIDE SEQUENCE [LARGE SCALE GENOMIC DNA]</scope>
    <source>
        <strain evidence="2 3">NRRL 30616</strain>
    </source>
</reference>
<feature type="region of interest" description="Disordered" evidence="1">
    <location>
        <begin position="1"/>
        <end position="30"/>
    </location>
</feature>
<dbReference type="EMBL" id="KV875103">
    <property type="protein sequence ID" value="OIW24536.1"/>
    <property type="molecule type" value="Genomic_DNA"/>
</dbReference>
<feature type="compositionally biased region" description="Basic and acidic residues" evidence="1">
    <location>
        <begin position="336"/>
        <end position="352"/>
    </location>
</feature>
<feature type="region of interest" description="Disordered" evidence="1">
    <location>
        <begin position="394"/>
        <end position="431"/>
    </location>
</feature>
<organism evidence="2 3">
    <name type="scientific">Coniochaeta ligniaria NRRL 30616</name>
    <dbReference type="NCBI Taxonomy" id="1408157"/>
    <lineage>
        <taxon>Eukaryota</taxon>
        <taxon>Fungi</taxon>
        <taxon>Dikarya</taxon>
        <taxon>Ascomycota</taxon>
        <taxon>Pezizomycotina</taxon>
        <taxon>Sordariomycetes</taxon>
        <taxon>Sordariomycetidae</taxon>
        <taxon>Coniochaetales</taxon>
        <taxon>Coniochaetaceae</taxon>
        <taxon>Coniochaeta</taxon>
    </lineage>
</organism>
<dbReference type="OrthoDB" id="5264543at2759"/>
<gene>
    <name evidence="2" type="ORF">CONLIGDRAFT_673693</name>
</gene>
<feature type="compositionally biased region" description="Basic and acidic residues" evidence="1">
    <location>
        <begin position="10"/>
        <end position="20"/>
    </location>
</feature>
<evidence type="ECO:0000313" key="2">
    <source>
        <dbReference type="EMBL" id="OIW24536.1"/>
    </source>
</evidence>
<feature type="compositionally biased region" description="Polar residues" evidence="1">
    <location>
        <begin position="21"/>
        <end position="30"/>
    </location>
</feature>
<protein>
    <submittedName>
        <fullName evidence="2">Uncharacterized protein</fullName>
    </submittedName>
</protein>
<keyword evidence="3" id="KW-1185">Reference proteome</keyword>
<feature type="region of interest" description="Disordered" evidence="1">
    <location>
        <begin position="333"/>
        <end position="376"/>
    </location>
</feature>
<evidence type="ECO:0000313" key="3">
    <source>
        <dbReference type="Proteomes" id="UP000182658"/>
    </source>
</evidence>
<proteinExistence type="predicted"/>
<sequence>MDISATEAPTPERDHGDESRPSQAIMSNSLKPMGFPEDILHLIFTEFMCKPAIHFAQIEFRQDQETVKGVPLSLWHWMGGHVKSGYDASWVLSQTCRMARRALRHSLIEPSRIWFDSGSVLIDTATDIMCFVLPEKWDTPLTRILEGPPYIWTPRLDHKDITRQLGRVRRAGIMVTRSMWHVVLANWFSHMPTTGEEVYMEQDGRLTDKHLGGLMMCLPRLEAFYFVLTDVTSEDWDKYYSKFPISFHDNTAPYAQAYEEPIHHRVIDRLWCDYDHEYPYPATPNLDLDPTFPMRVDAHMGSELRVRLLMGLLDAARRQVQLHKPMLKIHIGVLARKPDPPPEGLASDKPRDPQPIPSDADAGYWEDDVGPNGSEANCVKQALDYIGIDSWVAYDEDRRPEDLESGEDDLDEDESGEDDLDEDESGEDESD</sequence>
<dbReference type="AlphaFoldDB" id="A0A1J7J3Y6"/>
<evidence type="ECO:0000256" key="1">
    <source>
        <dbReference type="SAM" id="MobiDB-lite"/>
    </source>
</evidence>
<feature type="compositionally biased region" description="Acidic residues" evidence="1">
    <location>
        <begin position="403"/>
        <end position="431"/>
    </location>
</feature>
<dbReference type="Proteomes" id="UP000182658">
    <property type="component" value="Unassembled WGS sequence"/>
</dbReference>